<organism evidence="2 3">
    <name type="scientific">Candidatus Giovannonibacteria bacterium GW2011_GWB1_44_23</name>
    <dbReference type="NCBI Taxonomy" id="1618652"/>
    <lineage>
        <taxon>Bacteria</taxon>
        <taxon>Candidatus Giovannoniibacteriota</taxon>
    </lineage>
</organism>
<dbReference type="Proteomes" id="UP000033977">
    <property type="component" value="Unassembled WGS sequence"/>
</dbReference>
<comment type="caution">
    <text evidence="2">The sequence shown here is derived from an EMBL/GenBank/DDBJ whole genome shotgun (WGS) entry which is preliminary data.</text>
</comment>
<dbReference type="Gene3D" id="3.90.70.10">
    <property type="entry name" value="Cysteine proteinases"/>
    <property type="match status" value="1"/>
</dbReference>
<dbReference type="Pfam" id="PF13529">
    <property type="entry name" value="Peptidase_C39_2"/>
    <property type="match status" value="1"/>
</dbReference>
<evidence type="ECO:0000313" key="2">
    <source>
        <dbReference type="EMBL" id="KKT57045.1"/>
    </source>
</evidence>
<dbReference type="InterPro" id="IPR039564">
    <property type="entry name" value="Peptidase_C39-like"/>
</dbReference>
<gene>
    <name evidence="2" type="ORF">UW49_C0008G0007</name>
</gene>
<evidence type="ECO:0000313" key="3">
    <source>
        <dbReference type="Proteomes" id="UP000033977"/>
    </source>
</evidence>
<evidence type="ECO:0000259" key="1">
    <source>
        <dbReference type="Pfam" id="PF13529"/>
    </source>
</evidence>
<name>A0A0G1ICU5_9BACT</name>
<protein>
    <recommendedName>
        <fullName evidence="1">Peptidase C39-like domain-containing protein</fullName>
    </recommendedName>
</protein>
<reference evidence="2 3" key="1">
    <citation type="journal article" date="2015" name="Nature">
        <title>rRNA introns, odd ribosomes, and small enigmatic genomes across a large radiation of phyla.</title>
        <authorList>
            <person name="Brown C.T."/>
            <person name="Hug L.A."/>
            <person name="Thomas B.C."/>
            <person name="Sharon I."/>
            <person name="Castelle C.J."/>
            <person name="Singh A."/>
            <person name="Wilkins M.J."/>
            <person name="Williams K.H."/>
            <person name="Banfield J.F."/>
        </authorList>
    </citation>
    <scope>NUCLEOTIDE SEQUENCE [LARGE SCALE GENOMIC DNA]</scope>
</reference>
<accession>A0A0G1ICU5</accession>
<dbReference type="EMBL" id="LCIN01000008">
    <property type="protein sequence ID" value="KKT57045.1"/>
    <property type="molecule type" value="Genomic_DNA"/>
</dbReference>
<sequence>MKSFFRIFYKFRGWWLERQAEIEIRKLKDGEYRLPYKIPYISQYASAERAEEFVKHEELLKMDAQWCESGADSPEDYAFWAPKLCGMACFKMILLSLGCRTPKLVELGKQAMAAGCYLPDPKNPKRLIGLLHKPFLKFAENFGFHGKLIWHICPCAIASEILKNNFIIASVHHDMRYAGARHDSKQGHLVFVHGFKIDGGKVAGFYIHNPSGFFGISQENHFVPVDDFLNCFSGRIIVLWKK</sequence>
<dbReference type="AlphaFoldDB" id="A0A0G1ICU5"/>
<proteinExistence type="predicted"/>
<feature type="domain" description="Peptidase C39-like" evidence="1">
    <location>
        <begin position="39"/>
        <end position="210"/>
    </location>
</feature>